<dbReference type="InterPro" id="IPR029058">
    <property type="entry name" value="AB_hydrolase_fold"/>
</dbReference>
<dbReference type="SUPFAM" id="SSF53474">
    <property type="entry name" value="alpha/beta-Hydrolases"/>
    <property type="match status" value="1"/>
</dbReference>
<protein>
    <submittedName>
        <fullName evidence="1">Uncharacterized protein</fullName>
    </submittedName>
</protein>
<organism evidence="1 2">
    <name type="scientific">Candidatus Roizmanbacteria bacterium RIFCSPHIGHO2_01_FULL_39_8</name>
    <dbReference type="NCBI Taxonomy" id="1802033"/>
    <lineage>
        <taxon>Bacteria</taxon>
        <taxon>Candidatus Roizmaniibacteriota</taxon>
    </lineage>
</organism>
<evidence type="ECO:0000313" key="1">
    <source>
        <dbReference type="EMBL" id="OGK19479.1"/>
    </source>
</evidence>
<reference evidence="1 2" key="1">
    <citation type="journal article" date="2016" name="Nat. Commun.">
        <title>Thousands of microbial genomes shed light on interconnected biogeochemical processes in an aquifer system.</title>
        <authorList>
            <person name="Anantharaman K."/>
            <person name="Brown C.T."/>
            <person name="Hug L.A."/>
            <person name="Sharon I."/>
            <person name="Castelle C.J."/>
            <person name="Probst A.J."/>
            <person name="Thomas B.C."/>
            <person name="Singh A."/>
            <person name="Wilkins M.J."/>
            <person name="Karaoz U."/>
            <person name="Brodie E.L."/>
            <person name="Williams K.H."/>
            <person name="Hubbard S.S."/>
            <person name="Banfield J.F."/>
        </authorList>
    </citation>
    <scope>NUCLEOTIDE SEQUENCE [LARGE SCALE GENOMIC DNA]</scope>
</reference>
<dbReference type="EMBL" id="MFZI01000048">
    <property type="protein sequence ID" value="OGK19479.1"/>
    <property type="molecule type" value="Genomic_DNA"/>
</dbReference>
<dbReference type="AlphaFoldDB" id="A0A1F7GKP2"/>
<gene>
    <name evidence="1" type="ORF">A2866_01415</name>
</gene>
<proteinExistence type="predicted"/>
<comment type="caution">
    <text evidence="1">The sequence shown here is derived from an EMBL/GenBank/DDBJ whole genome shotgun (WGS) entry which is preliminary data.</text>
</comment>
<sequence>MALIENGSYRITRRQFFILAIIAGLGLDNLNALAADNYYQEQDVLIDLAYPETVRQSFESRARNWSNWFQYSANSLGVKLPSLDSFNTSQFNHDSIIQSVSPRSHMVFVPGAGCEELWDWVERDYLPWMAAFESVRTGKKYEETYDQKKKYVDAIEIEKTAGLARKQQLRQYFQTMMPNNTPVLPWGFVTSGRDENGALPPERPEDMVVFIAEYMKWILQNAPDTEFILWGHSLGANTLHSLLRLFQGGIFSDLAQHTSHTILHSQALNDLTNQLLYNLGQGPLGLLRFLHPSSDLNMSTGLNNAVNIGSILLNAASNPAYFGQLNPSLLKEKYHIGVTSIYSPQDPASTGVPGAHKISIDYFDDGSVVSVQRGIVPKPSKLFTVPRSFSNLWNTLDSPYHKPSPSAIKDLFGLAVV</sequence>
<accession>A0A1F7GKP2</accession>
<dbReference type="Proteomes" id="UP000177026">
    <property type="component" value="Unassembled WGS sequence"/>
</dbReference>
<evidence type="ECO:0000313" key="2">
    <source>
        <dbReference type="Proteomes" id="UP000177026"/>
    </source>
</evidence>
<name>A0A1F7GKP2_9BACT</name>